<dbReference type="InterPro" id="IPR023319">
    <property type="entry name" value="Tex-like_HTH_dom_sf"/>
</dbReference>
<evidence type="ECO:0000256" key="1">
    <source>
        <dbReference type="SAM" id="MobiDB-lite"/>
    </source>
</evidence>
<evidence type="ECO:0000259" key="3">
    <source>
        <dbReference type="PROSITE" id="PS50126"/>
    </source>
</evidence>
<keyword evidence="4" id="KW-1185">Reference proteome</keyword>
<dbReference type="GO" id="GO:0003735">
    <property type="term" value="F:structural constituent of ribosome"/>
    <property type="evidence" value="ECO:0007669"/>
    <property type="project" value="TreeGrafter"/>
</dbReference>
<dbReference type="InterPro" id="IPR037027">
    <property type="entry name" value="YqgF/RNaseH-like_dom_sf"/>
</dbReference>
<accession>A0A6J1QQA5</accession>
<dbReference type="SUPFAM" id="SSF50249">
    <property type="entry name" value="Nucleic acid-binding proteins"/>
    <property type="match status" value="1"/>
</dbReference>
<dbReference type="Pfam" id="PF22706">
    <property type="entry name" value="Tex_central_region"/>
    <property type="match status" value="1"/>
</dbReference>
<dbReference type="RefSeq" id="XP_024884128.1">
    <property type="nucleotide sequence ID" value="XM_025028360.1"/>
</dbReference>
<dbReference type="InterPro" id="IPR041692">
    <property type="entry name" value="HHH_9"/>
</dbReference>
<feature type="region of interest" description="Disordered" evidence="1">
    <location>
        <begin position="156"/>
        <end position="180"/>
    </location>
</feature>
<dbReference type="FunFam" id="1.10.10.650:FF:000001">
    <property type="entry name" value="S1 RNA-binding domain 1"/>
    <property type="match status" value="1"/>
</dbReference>
<dbReference type="Pfam" id="PF17674">
    <property type="entry name" value="HHH_9"/>
    <property type="match status" value="1"/>
</dbReference>
<organism evidence="4 5">
    <name type="scientific">Temnothorax curvispinosus</name>
    <dbReference type="NCBI Taxonomy" id="300111"/>
    <lineage>
        <taxon>Eukaryota</taxon>
        <taxon>Metazoa</taxon>
        <taxon>Ecdysozoa</taxon>
        <taxon>Arthropoda</taxon>
        <taxon>Hexapoda</taxon>
        <taxon>Insecta</taxon>
        <taxon>Pterygota</taxon>
        <taxon>Neoptera</taxon>
        <taxon>Endopterygota</taxon>
        <taxon>Hymenoptera</taxon>
        <taxon>Apocrita</taxon>
        <taxon>Aculeata</taxon>
        <taxon>Formicoidea</taxon>
        <taxon>Formicidae</taxon>
        <taxon>Myrmicinae</taxon>
        <taxon>Temnothorax</taxon>
    </lineage>
</organism>
<dbReference type="InterPro" id="IPR055179">
    <property type="entry name" value="Tex-like_central_region"/>
</dbReference>
<name>A0A6J1QQA5_9HYME</name>
<proteinExistence type="predicted"/>
<dbReference type="FunFam" id="3.30.420.140:FF:000001">
    <property type="entry name" value="RNA-binding transcriptional accessory protein"/>
    <property type="match status" value="1"/>
</dbReference>
<dbReference type="InterPro" id="IPR003029">
    <property type="entry name" value="S1_domain"/>
</dbReference>
<dbReference type="Pfam" id="PF16921">
    <property type="entry name" value="Tex_YqgF"/>
    <property type="match status" value="1"/>
</dbReference>
<reference evidence="5" key="1">
    <citation type="submission" date="2025-08" db="UniProtKB">
        <authorList>
            <consortium name="RefSeq"/>
        </authorList>
    </citation>
    <scope>IDENTIFICATION</scope>
    <source>
        <tissue evidence="5">Whole body</tissue>
    </source>
</reference>
<dbReference type="SUPFAM" id="SSF53098">
    <property type="entry name" value="Ribonuclease H-like"/>
    <property type="match status" value="1"/>
</dbReference>
<dbReference type="InterPro" id="IPR012340">
    <property type="entry name" value="NA-bd_OB-fold"/>
</dbReference>
<dbReference type="SUPFAM" id="SSF158832">
    <property type="entry name" value="Tex N-terminal region-like"/>
    <property type="match status" value="1"/>
</dbReference>
<dbReference type="InterPro" id="IPR023323">
    <property type="entry name" value="Tex-like_dom_sf"/>
</dbReference>
<dbReference type="Gene3D" id="1.10.150.310">
    <property type="entry name" value="Tex RuvX-like domain-like"/>
    <property type="match status" value="1"/>
</dbReference>
<gene>
    <name evidence="5" type="primary">LOC112462532</name>
</gene>
<dbReference type="PANTHER" id="PTHR10724">
    <property type="entry name" value="30S RIBOSOMAL PROTEIN S1"/>
    <property type="match status" value="1"/>
</dbReference>
<feature type="chain" id="PRO_5026789178" evidence="2">
    <location>
        <begin position="31"/>
        <end position="1025"/>
    </location>
</feature>
<dbReference type="InterPro" id="IPR032639">
    <property type="entry name" value="Tex_YqgF"/>
</dbReference>
<protein>
    <submittedName>
        <fullName evidence="5">Uncharacterized protein LOC112462532 isoform X1</fullName>
    </submittedName>
</protein>
<feature type="signal peptide" evidence="2">
    <location>
        <begin position="1"/>
        <end position="30"/>
    </location>
</feature>
<dbReference type="Pfam" id="PF12836">
    <property type="entry name" value="HHH_3"/>
    <property type="match status" value="1"/>
</dbReference>
<evidence type="ECO:0000313" key="5">
    <source>
        <dbReference type="RefSeq" id="XP_024884128.1"/>
    </source>
</evidence>
<dbReference type="Proteomes" id="UP000504618">
    <property type="component" value="Unplaced"/>
</dbReference>
<dbReference type="GO" id="GO:0006139">
    <property type="term" value="P:nucleobase-containing compound metabolic process"/>
    <property type="evidence" value="ECO:0007669"/>
    <property type="project" value="InterPro"/>
</dbReference>
<dbReference type="Pfam" id="PF00575">
    <property type="entry name" value="S1"/>
    <property type="match status" value="1"/>
</dbReference>
<dbReference type="GeneID" id="112462532"/>
<dbReference type="InterPro" id="IPR012337">
    <property type="entry name" value="RNaseH-like_sf"/>
</dbReference>
<feature type="domain" description="S1 motif" evidence="3">
    <location>
        <begin position="962"/>
        <end position="1024"/>
    </location>
</feature>
<dbReference type="Gene3D" id="2.40.50.140">
    <property type="entry name" value="Nucleic acid-binding proteins"/>
    <property type="match status" value="1"/>
</dbReference>
<dbReference type="Gene3D" id="3.30.420.140">
    <property type="entry name" value="YqgF/RNase H-like domain"/>
    <property type="match status" value="1"/>
</dbReference>
<dbReference type="Gene3D" id="1.10.3500.10">
    <property type="entry name" value="Tex N-terminal region-like"/>
    <property type="match status" value="1"/>
</dbReference>
<dbReference type="InterPro" id="IPR018974">
    <property type="entry name" value="Tex-like_N"/>
</dbReference>
<dbReference type="InterPro" id="IPR006641">
    <property type="entry name" value="YqgF/RNaseH-like_dom"/>
</dbReference>
<evidence type="ECO:0000256" key="2">
    <source>
        <dbReference type="SAM" id="SignalP"/>
    </source>
</evidence>
<dbReference type="InterPro" id="IPR050437">
    <property type="entry name" value="Ribos_protein_bS1-like"/>
</dbReference>
<feature type="region of interest" description="Disordered" evidence="1">
    <location>
        <begin position="194"/>
        <end position="247"/>
    </location>
</feature>
<sequence>MFTILSSHMTGCNRLGSSLFFLSLHLLCLAARETTRVFIIRGPRRPFLLIRRDNVKETMKRNLRDRKNRVLIELSDSDDDYKTSKKSEDEVCVLEEKEKKQIIPDKGKSKKRARRNTEDEVYIVDEKDKITAGKKESTKKRAQENTEDEVLVVGVSGKKPNIEDKGESSKKKVKRDTEDEVCIEENEKKEKIMVDKEESTKKRARKNTQSRNVKSVKIKNSEESLETSNKKIKLQEGSSRADSADVKVSEQNRKDLVKDCVKEDVKIEERLNSNFLQCTECTEWTDIDYVSEINNIDRRIVENVVRLFKEDNTIPFIARYRKNMTGSMDPDKLRALLESFEQAKTIKLRAGAIIKNIDKLGKWSPELHAAITSTKSLADLEYIYSLYKSASKRSLAEKARELGLGVVSGAVLQGQDIPPLASLIDEQKEGLRNEQEVRSGIVHIIADVISKNKEIFDKVTSLRKTSVIDIQTTQCKTAEDSKNVNSRKYEQYFNFKSSVNTIKPYHILAINRAESQKIISVKIIVPDAFEHAFKEHCLSRYAHRRDLGCGMKILHWDLLKDGIDHAYKKLIRPQVIRRVRSEMKESAEKASIEVFATNVKQLLLVPPVRGKIVLGIDPGYRHGCKLAVVSEQGDVLETAVIYPHNHPSAFKDAANVLAKLVNKYRCTMIALGNATACRETELFLTKVIESRMFGSLNAMYTIVDECGASIYSCSPQAKSEFPDLDPNLVSAISIARRLQDPLAELVKIEPKHLGVGMYQHDLPETKLTKTLSEVVTEVVSFVGVDINTASHYLLQRVAGLTLSRSTNIIEWRTKNGPFRNRKQLLNVKGIGNKTFEQCAGFIRILPETATVSESSSERKRSDDFDPLDQTWIHPESYAIANKFVKHCQCKLYDIGTPAFINRINSHARTGYGNLAAQFGTDETTMETIVTALTMQKDDDIRSKLNQPLFRNSVRHIDDLTVGTKLSGVVRNVVPFGSFVDVGVGSDALIHTTRMKKRDLHVGQRVEVKVVGIELARQRINLELMS</sequence>
<dbReference type="Gene3D" id="1.10.10.650">
    <property type="entry name" value="RuvA domain 2-like"/>
    <property type="match status" value="1"/>
</dbReference>
<evidence type="ECO:0000313" key="4">
    <source>
        <dbReference type="Proteomes" id="UP000504618"/>
    </source>
</evidence>
<dbReference type="GO" id="GO:0006412">
    <property type="term" value="P:translation"/>
    <property type="evidence" value="ECO:0007669"/>
    <property type="project" value="TreeGrafter"/>
</dbReference>
<dbReference type="SUPFAM" id="SSF47781">
    <property type="entry name" value="RuvA domain 2-like"/>
    <property type="match status" value="2"/>
</dbReference>
<dbReference type="PROSITE" id="PS50126">
    <property type="entry name" value="S1"/>
    <property type="match status" value="1"/>
</dbReference>
<dbReference type="SMART" id="SM00732">
    <property type="entry name" value="YqgFc"/>
    <property type="match status" value="1"/>
</dbReference>
<dbReference type="Pfam" id="PF09371">
    <property type="entry name" value="Tex_N"/>
    <property type="match status" value="1"/>
</dbReference>
<dbReference type="InterPro" id="IPR010994">
    <property type="entry name" value="RuvA_2-like"/>
</dbReference>
<keyword evidence="2" id="KW-0732">Signal</keyword>
<dbReference type="PANTHER" id="PTHR10724:SF10">
    <property type="entry name" value="S1 RNA-BINDING DOMAIN-CONTAINING PROTEIN 1"/>
    <property type="match status" value="1"/>
</dbReference>
<dbReference type="OrthoDB" id="995477at2759"/>
<dbReference type="GO" id="GO:0003729">
    <property type="term" value="F:mRNA binding"/>
    <property type="evidence" value="ECO:0007669"/>
    <property type="project" value="TreeGrafter"/>
</dbReference>
<dbReference type="SMART" id="SM00316">
    <property type="entry name" value="S1"/>
    <property type="match status" value="1"/>
</dbReference>
<feature type="compositionally biased region" description="Basic and acidic residues" evidence="1">
    <location>
        <begin position="160"/>
        <end position="170"/>
    </location>
</feature>
<dbReference type="AlphaFoldDB" id="A0A6J1QQA5"/>